<evidence type="ECO:0000256" key="1">
    <source>
        <dbReference type="SAM" id="MobiDB-lite"/>
    </source>
</evidence>
<evidence type="ECO:0000313" key="2">
    <source>
        <dbReference type="EMBL" id="CAD7452221.1"/>
    </source>
</evidence>
<feature type="region of interest" description="Disordered" evidence="1">
    <location>
        <begin position="193"/>
        <end position="220"/>
    </location>
</feature>
<feature type="region of interest" description="Disordered" evidence="1">
    <location>
        <begin position="77"/>
        <end position="102"/>
    </location>
</feature>
<organism evidence="2">
    <name type="scientific">Timema tahoe</name>
    <dbReference type="NCBI Taxonomy" id="61484"/>
    <lineage>
        <taxon>Eukaryota</taxon>
        <taxon>Metazoa</taxon>
        <taxon>Ecdysozoa</taxon>
        <taxon>Arthropoda</taxon>
        <taxon>Hexapoda</taxon>
        <taxon>Insecta</taxon>
        <taxon>Pterygota</taxon>
        <taxon>Neoptera</taxon>
        <taxon>Polyneoptera</taxon>
        <taxon>Phasmatodea</taxon>
        <taxon>Timematodea</taxon>
        <taxon>Timematoidea</taxon>
        <taxon>Timematidae</taxon>
        <taxon>Timema</taxon>
    </lineage>
</organism>
<gene>
    <name evidence="2" type="ORF">TTEB3V08_LOCUS408</name>
</gene>
<dbReference type="EMBL" id="OE000059">
    <property type="protein sequence ID" value="CAD7452221.1"/>
    <property type="molecule type" value="Genomic_DNA"/>
</dbReference>
<name>A0A7R9FGZ4_9NEOP</name>
<accession>A0A7R9FGZ4</accession>
<dbReference type="AlphaFoldDB" id="A0A7R9FGZ4"/>
<sequence length="220" mass="23776">MDLFFTQVKRGEGSPRGDNATASRCYCRRRVFDDGGAVPWRVVVMLLVATMSGTYTNSHRDGLRLRLSDPTLGTSLLSGGSLGSEDSEEEGVEGSRGGGGGVANWTWTHRTVPVSGIRKAIFRGCLSTLTWRESGKTFLKTTLSTPDRDSNLDFPVIESLVYCESSASDQVRSHFQRCSETCVQRVEQTGDPASVNWGMGPPNPPPPLKLLAGYGLGGKD</sequence>
<protein>
    <submittedName>
        <fullName evidence="2">Uncharacterized protein</fullName>
    </submittedName>
</protein>
<proteinExistence type="predicted"/>
<reference evidence="2" key="1">
    <citation type="submission" date="2020-11" db="EMBL/GenBank/DDBJ databases">
        <authorList>
            <person name="Tran Van P."/>
        </authorList>
    </citation>
    <scope>NUCLEOTIDE SEQUENCE</scope>
</reference>